<feature type="region of interest" description="Disordered" evidence="2">
    <location>
        <begin position="174"/>
        <end position="210"/>
    </location>
</feature>
<keyword evidence="5" id="KW-1185">Reference proteome</keyword>
<evidence type="ECO:0000313" key="4">
    <source>
        <dbReference type="EMBL" id="CAF9904877.1"/>
    </source>
</evidence>
<dbReference type="GO" id="GO:0005737">
    <property type="term" value="C:cytoplasm"/>
    <property type="evidence" value="ECO:0007669"/>
    <property type="project" value="TreeGrafter"/>
</dbReference>
<feature type="region of interest" description="Disordered" evidence="2">
    <location>
        <begin position="244"/>
        <end position="273"/>
    </location>
</feature>
<dbReference type="PANTHER" id="PTHR28063">
    <property type="entry name" value="RNA POLYMERASE II NUCLEAR LOCALIZATION PROTEIN IWR1"/>
    <property type="match status" value="1"/>
</dbReference>
<dbReference type="InterPro" id="IPR040150">
    <property type="entry name" value="Iwr1"/>
</dbReference>
<feature type="compositionally biased region" description="Acidic residues" evidence="2">
    <location>
        <begin position="352"/>
        <end position="368"/>
    </location>
</feature>
<evidence type="ECO:0000256" key="1">
    <source>
        <dbReference type="ARBA" id="ARBA00010218"/>
    </source>
</evidence>
<protein>
    <recommendedName>
        <fullName evidence="3">Transcription factor Iwr1 domain-containing protein</fullName>
    </recommendedName>
</protein>
<feature type="compositionally biased region" description="Polar residues" evidence="2">
    <location>
        <begin position="197"/>
        <end position="210"/>
    </location>
</feature>
<comment type="similarity">
    <text evidence="1">Belongs to the IWR1/SLC7A6OS family.</text>
</comment>
<dbReference type="Proteomes" id="UP000664169">
    <property type="component" value="Unassembled WGS sequence"/>
</dbReference>
<organism evidence="4 5">
    <name type="scientific">Gomphillus americanus</name>
    <dbReference type="NCBI Taxonomy" id="1940652"/>
    <lineage>
        <taxon>Eukaryota</taxon>
        <taxon>Fungi</taxon>
        <taxon>Dikarya</taxon>
        <taxon>Ascomycota</taxon>
        <taxon>Pezizomycotina</taxon>
        <taxon>Lecanoromycetes</taxon>
        <taxon>OSLEUM clade</taxon>
        <taxon>Ostropomycetidae</taxon>
        <taxon>Ostropales</taxon>
        <taxon>Graphidaceae</taxon>
        <taxon>Gomphilloideae</taxon>
        <taxon>Gomphillus</taxon>
    </lineage>
</organism>
<evidence type="ECO:0000313" key="5">
    <source>
        <dbReference type="Proteomes" id="UP000664169"/>
    </source>
</evidence>
<dbReference type="OrthoDB" id="6255506at2759"/>
<feature type="compositionally biased region" description="Polar residues" evidence="2">
    <location>
        <begin position="244"/>
        <end position="254"/>
    </location>
</feature>
<feature type="region of interest" description="Disordered" evidence="2">
    <location>
        <begin position="48"/>
        <end position="99"/>
    </location>
</feature>
<dbReference type="Pfam" id="PF08574">
    <property type="entry name" value="Iwr1"/>
    <property type="match status" value="1"/>
</dbReference>
<feature type="region of interest" description="Disordered" evidence="2">
    <location>
        <begin position="352"/>
        <end position="417"/>
    </location>
</feature>
<proteinExistence type="inferred from homology"/>
<gene>
    <name evidence="4" type="ORF">GOMPHAMPRED_002973</name>
</gene>
<reference evidence="4" key="1">
    <citation type="submission" date="2021-03" db="EMBL/GenBank/DDBJ databases">
        <authorList>
            <person name="Tagirdzhanova G."/>
        </authorList>
    </citation>
    <scope>NUCLEOTIDE SEQUENCE</scope>
</reference>
<dbReference type="InterPro" id="IPR013883">
    <property type="entry name" value="TF_Iwr1_dom"/>
</dbReference>
<feature type="compositionally biased region" description="Acidic residues" evidence="2">
    <location>
        <begin position="383"/>
        <end position="393"/>
    </location>
</feature>
<accession>A0A8H3EIX6</accession>
<feature type="compositionally biased region" description="Basic and acidic residues" evidence="2">
    <location>
        <begin position="406"/>
        <end position="417"/>
    </location>
</feature>
<comment type="caution">
    <text evidence="4">The sequence shown here is derived from an EMBL/GenBank/DDBJ whole genome shotgun (WGS) entry which is preliminary data.</text>
</comment>
<dbReference type="PANTHER" id="PTHR28063:SF1">
    <property type="entry name" value="RNA POLYMERASE II NUCLEAR LOCALIZATION PROTEIN IWR1"/>
    <property type="match status" value="1"/>
</dbReference>
<dbReference type="EMBL" id="CAJPDQ010000002">
    <property type="protein sequence ID" value="CAF9904877.1"/>
    <property type="molecule type" value="Genomic_DNA"/>
</dbReference>
<feature type="compositionally biased region" description="Basic and acidic residues" evidence="2">
    <location>
        <begin position="369"/>
        <end position="380"/>
    </location>
</feature>
<sequence length="417" mass="46223">MAQLPGTIHIKRKLVEEPPETLYIEREGYDSGLDNYSARPIYRLAQATKRPRISNDPPPAIFVDGAPDDPVAKTPAAATNDLDPILQSGSATSKTQDEQVKLTNSPKINGQRALQAKRIFHLAVGKGSPLSRVSSTSSIHSLSKRRGKHGSAIAVFTERRVRRVDQMARTIIKSRPETPSSVDDEGSVYNRLRKRPSTSTQAPKALTPSSSKLFDTEEDVDANLKLATDLQQFALETLTPSSHTALPATNQGKSFKNKPMKYQPKTPSPRYTRIMENPVNTSVQQASSVTGDTVVEDASDEWVYDVYIRDVAQPLTQAKSQSAELQINGNSQDENIGVIVIRHEDEAALEEFMSDDSGSEAWGEEDEDSNVRLKAEDHYANDYPDELDSDDEWNVNLRSDTEDGMDDHYHLSDGERD</sequence>
<dbReference type="GO" id="GO:0006606">
    <property type="term" value="P:protein import into nucleus"/>
    <property type="evidence" value="ECO:0007669"/>
    <property type="project" value="InterPro"/>
</dbReference>
<dbReference type="AlphaFoldDB" id="A0A8H3EIX6"/>
<feature type="domain" description="Transcription factor Iwr1" evidence="3">
    <location>
        <begin position="300"/>
        <end position="386"/>
    </location>
</feature>
<evidence type="ECO:0000256" key="2">
    <source>
        <dbReference type="SAM" id="MobiDB-lite"/>
    </source>
</evidence>
<name>A0A8H3EIX6_9LECA</name>
<evidence type="ECO:0000259" key="3">
    <source>
        <dbReference type="Pfam" id="PF08574"/>
    </source>
</evidence>